<dbReference type="InterPro" id="IPR009071">
    <property type="entry name" value="HMG_box_dom"/>
</dbReference>
<evidence type="ECO:0000256" key="2">
    <source>
        <dbReference type="SAM" id="MobiDB-lite"/>
    </source>
</evidence>
<evidence type="ECO:0000313" key="4">
    <source>
        <dbReference type="EMBL" id="CAG12112.1"/>
    </source>
</evidence>
<organism evidence="4">
    <name type="scientific">Tetraodon nigroviridis</name>
    <name type="common">Spotted green pufferfish</name>
    <name type="synonym">Chelonodon nigroviridis</name>
    <dbReference type="NCBI Taxonomy" id="99883"/>
    <lineage>
        <taxon>Eukaryota</taxon>
        <taxon>Metazoa</taxon>
        <taxon>Chordata</taxon>
        <taxon>Craniata</taxon>
        <taxon>Vertebrata</taxon>
        <taxon>Euteleostomi</taxon>
        <taxon>Actinopterygii</taxon>
        <taxon>Neopterygii</taxon>
        <taxon>Teleostei</taxon>
        <taxon>Neoteleostei</taxon>
        <taxon>Acanthomorphata</taxon>
        <taxon>Eupercaria</taxon>
        <taxon>Tetraodontiformes</taxon>
        <taxon>Tetradontoidea</taxon>
        <taxon>Tetraodontidae</taxon>
        <taxon>Tetraodon</taxon>
    </lineage>
</organism>
<sequence>LADVTSSSGGELEAGELVIDDSYPHLSKKKKKSKKSKKKKDKEKDRDKEKSGKDKKNSKGFGDLLRGHGHSHPTVMHGSVGPMFAMTTPVSLHHHQGTEGTAEKKKKKEEKDREKRDKEKDKPKKKNTSAYQVFCKEYRVNINAEQPGLVFGELSKKLAEVWKSMPEKDKRKAQYLQHKQNKAEATTIKHKSTTDNKPKAAAGTSMVPLNKTSSTVSLSPARAPEVDPIDAAAHLQLLGESLSLIGHRLQETEGMVAVSGSLSVLLDSILCALGPLACLTAQIPQLNGCPRNVLSTTLDNIAYIMPGL</sequence>
<evidence type="ECO:0000259" key="3">
    <source>
        <dbReference type="PROSITE" id="PS50118"/>
    </source>
</evidence>
<reference evidence="4" key="1">
    <citation type="journal article" date="2004" name="Nature">
        <title>Genome duplication in the teleost fish Tetraodon nigroviridis reveals the early vertebrate proto-karyotype.</title>
        <authorList>
            <person name="Jaillon O."/>
            <person name="Aury J.-M."/>
            <person name="Brunet F."/>
            <person name="Petit J.-L."/>
            <person name="Stange-Thomann N."/>
            <person name="Mauceli E."/>
            <person name="Bouneau L."/>
            <person name="Fischer C."/>
            <person name="Ozouf-Costaz C."/>
            <person name="Bernot A."/>
            <person name="Nicaud S."/>
            <person name="Jaffe D."/>
            <person name="Fisher S."/>
            <person name="Lutfalla G."/>
            <person name="Dossat C."/>
            <person name="Segurens B."/>
            <person name="Dasilva C."/>
            <person name="Salanoubat M."/>
            <person name="Levy M."/>
            <person name="Boudet N."/>
            <person name="Castellano S."/>
            <person name="Anthouard V."/>
            <person name="Jubin C."/>
            <person name="Castelli V."/>
            <person name="Katinka M."/>
            <person name="Vacherie B."/>
            <person name="Biemont C."/>
            <person name="Skalli Z."/>
            <person name="Cattolico L."/>
            <person name="Poulain J."/>
            <person name="De Berardinis V."/>
            <person name="Cruaud C."/>
            <person name="Duprat S."/>
            <person name="Brottier P."/>
            <person name="Coutanceau J.-P."/>
            <person name="Gouzy J."/>
            <person name="Parra G."/>
            <person name="Lardier G."/>
            <person name="Chapple C."/>
            <person name="McKernan K.J."/>
            <person name="McEwan P."/>
            <person name="Bosak S."/>
            <person name="Kellis M."/>
            <person name="Volff J.-N."/>
            <person name="Guigo R."/>
            <person name="Zody M.C."/>
            <person name="Mesirov J."/>
            <person name="Lindblad-Toh K."/>
            <person name="Birren B."/>
            <person name="Nusbaum C."/>
            <person name="Kahn D."/>
            <person name="Robinson-Rechavi M."/>
            <person name="Laudet V."/>
            <person name="Schachter V."/>
            <person name="Quetier F."/>
            <person name="Saurin W."/>
            <person name="Scarpelli C."/>
            <person name="Wincker P."/>
            <person name="Lander E.S."/>
            <person name="Weissenbach J."/>
            <person name="Roest Crollius H."/>
        </authorList>
    </citation>
    <scope>NUCLEOTIDE SEQUENCE [LARGE SCALE GENOMIC DNA]</scope>
</reference>
<dbReference type="OrthoDB" id="4777606at2759"/>
<protein>
    <submittedName>
        <fullName evidence="4">(spotted green pufferfish) hypothetical protein</fullName>
    </submittedName>
</protein>
<dbReference type="GO" id="GO:0003677">
    <property type="term" value="F:DNA binding"/>
    <property type="evidence" value="ECO:0007669"/>
    <property type="project" value="UniProtKB-UniRule"/>
</dbReference>
<feature type="non-terminal residue" evidence="4">
    <location>
        <position position="1"/>
    </location>
</feature>
<dbReference type="Pfam" id="PF00505">
    <property type="entry name" value="HMG_box"/>
    <property type="match status" value="1"/>
</dbReference>
<dbReference type="PANTHER" id="PTHR46584:SF1">
    <property type="entry name" value="HMG DOMAIN-CONTAINING PROTEIN 4"/>
    <property type="match status" value="1"/>
</dbReference>
<dbReference type="Gene3D" id="1.10.30.10">
    <property type="entry name" value="High mobility group box domain"/>
    <property type="match status" value="1"/>
</dbReference>
<dbReference type="EMBL" id="CAAE01015045">
    <property type="protein sequence ID" value="CAG12112.1"/>
    <property type="molecule type" value="Genomic_DNA"/>
</dbReference>
<gene>
    <name evidence="4" type="ORF">GSTENG00034273001</name>
</gene>
<keyword evidence="1" id="KW-0539">Nucleus</keyword>
<feature type="compositionally biased region" description="Basic and acidic residues" evidence="2">
    <location>
        <begin position="109"/>
        <end position="122"/>
    </location>
</feature>
<feature type="region of interest" description="Disordered" evidence="2">
    <location>
        <begin position="170"/>
        <end position="204"/>
    </location>
</feature>
<feature type="compositionally biased region" description="Basic and acidic residues" evidence="2">
    <location>
        <begin position="42"/>
        <end position="57"/>
    </location>
</feature>
<reference evidence="4" key="2">
    <citation type="submission" date="2004-02" db="EMBL/GenBank/DDBJ databases">
        <authorList>
            <consortium name="Genoscope"/>
            <consortium name="Whitehead Institute Centre for Genome Research"/>
        </authorList>
    </citation>
    <scope>NUCLEOTIDE SEQUENCE</scope>
</reference>
<dbReference type="PROSITE" id="PS50118">
    <property type="entry name" value="HMG_BOX_2"/>
    <property type="match status" value="1"/>
</dbReference>
<accession>Q4RHM0</accession>
<dbReference type="SMART" id="SM00398">
    <property type="entry name" value="HMG"/>
    <property type="match status" value="1"/>
</dbReference>
<dbReference type="InterPro" id="IPR036910">
    <property type="entry name" value="HMG_box_dom_sf"/>
</dbReference>
<dbReference type="PANTHER" id="PTHR46584">
    <property type="entry name" value="HMG DOMAIN-CONTAINING PROTEIN 4"/>
    <property type="match status" value="1"/>
</dbReference>
<name>Q4RHM0_TETNG</name>
<dbReference type="InterPro" id="IPR042477">
    <property type="entry name" value="HMGXB4"/>
</dbReference>
<dbReference type="SUPFAM" id="SSF47095">
    <property type="entry name" value="HMG-box"/>
    <property type="match status" value="1"/>
</dbReference>
<feature type="non-terminal residue" evidence="4">
    <location>
        <position position="308"/>
    </location>
</feature>
<comment type="caution">
    <text evidence="4">The sequence shown here is derived from an EMBL/GenBank/DDBJ whole genome shotgun (WGS) entry which is preliminary data.</text>
</comment>
<proteinExistence type="predicted"/>
<evidence type="ECO:0000256" key="1">
    <source>
        <dbReference type="PROSITE-ProRule" id="PRU00267"/>
    </source>
</evidence>
<keyword evidence="1" id="KW-0238">DNA-binding</keyword>
<feature type="region of interest" description="Disordered" evidence="2">
    <location>
        <begin position="1"/>
        <end position="127"/>
    </location>
</feature>
<dbReference type="AlphaFoldDB" id="Q4RHM0"/>
<dbReference type="KEGG" id="tng:GSTEN00034273G001"/>
<dbReference type="GO" id="GO:0005634">
    <property type="term" value="C:nucleus"/>
    <property type="evidence" value="ECO:0007669"/>
    <property type="project" value="UniProtKB-UniRule"/>
</dbReference>
<feature type="DNA-binding region" description="HMG box" evidence="1">
    <location>
        <begin position="124"/>
        <end position="177"/>
    </location>
</feature>
<feature type="domain" description="HMG box" evidence="3">
    <location>
        <begin position="124"/>
        <end position="177"/>
    </location>
</feature>
<feature type="compositionally biased region" description="Basic residues" evidence="2">
    <location>
        <begin position="26"/>
        <end position="41"/>
    </location>
</feature>